<evidence type="ECO:0000313" key="2">
    <source>
        <dbReference type="Proteomes" id="UP000054485"/>
    </source>
</evidence>
<organism evidence="1 2">
    <name type="scientific">Suillus luteus UH-Slu-Lm8-n1</name>
    <dbReference type="NCBI Taxonomy" id="930992"/>
    <lineage>
        <taxon>Eukaryota</taxon>
        <taxon>Fungi</taxon>
        <taxon>Dikarya</taxon>
        <taxon>Basidiomycota</taxon>
        <taxon>Agaricomycotina</taxon>
        <taxon>Agaricomycetes</taxon>
        <taxon>Agaricomycetidae</taxon>
        <taxon>Boletales</taxon>
        <taxon>Suillineae</taxon>
        <taxon>Suillaceae</taxon>
        <taxon>Suillus</taxon>
    </lineage>
</organism>
<keyword evidence="2" id="KW-1185">Reference proteome</keyword>
<reference evidence="1 2" key="1">
    <citation type="submission" date="2014-04" db="EMBL/GenBank/DDBJ databases">
        <authorList>
            <consortium name="DOE Joint Genome Institute"/>
            <person name="Kuo A."/>
            <person name="Ruytinx J."/>
            <person name="Rineau F."/>
            <person name="Colpaert J."/>
            <person name="Kohler A."/>
            <person name="Nagy L.G."/>
            <person name="Floudas D."/>
            <person name="Copeland A."/>
            <person name="Barry K.W."/>
            <person name="Cichocki N."/>
            <person name="Veneault-Fourrey C."/>
            <person name="LaButti K."/>
            <person name="Lindquist E.A."/>
            <person name="Lipzen A."/>
            <person name="Lundell T."/>
            <person name="Morin E."/>
            <person name="Murat C."/>
            <person name="Sun H."/>
            <person name="Tunlid A."/>
            <person name="Henrissat B."/>
            <person name="Grigoriev I.V."/>
            <person name="Hibbett D.S."/>
            <person name="Martin F."/>
            <person name="Nordberg H.P."/>
            <person name="Cantor M.N."/>
            <person name="Hua S.X."/>
        </authorList>
    </citation>
    <scope>NUCLEOTIDE SEQUENCE [LARGE SCALE GENOMIC DNA]</scope>
    <source>
        <strain evidence="1 2">UH-Slu-Lm8-n1</strain>
    </source>
</reference>
<dbReference type="InParanoid" id="A0A0D0AI75"/>
<protein>
    <submittedName>
        <fullName evidence="1">Uncharacterized protein</fullName>
    </submittedName>
</protein>
<dbReference type="HOGENOM" id="CLU_3070253_0_0_1"/>
<proteinExistence type="predicted"/>
<dbReference type="Proteomes" id="UP000054485">
    <property type="component" value="Unassembled WGS sequence"/>
</dbReference>
<dbReference type="EMBL" id="KN835426">
    <property type="protein sequence ID" value="KIK37844.1"/>
    <property type="molecule type" value="Genomic_DNA"/>
</dbReference>
<accession>A0A0D0AI75</accession>
<evidence type="ECO:0000313" key="1">
    <source>
        <dbReference type="EMBL" id="KIK37844.1"/>
    </source>
</evidence>
<reference evidence="2" key="2">
    <citation type="submission" date="2015-01" db="EMBL/GenBank/DDBJ databases">
        <title>Evolutionary Origins and Diversification of the Mycorrhizal Mutualists.</title>
        <authorList>
            <consortium name="DOE Joint Genome Institute"/>
            <consortium name="Mycorrhizal Genomics Consortium"/>
            <person name="Kohler A."/>
            <person name="Kuo A."/>
            <person name="Nagy L.G."/>
            <person name="Floudas D."/>
            <person name="Copeland A."/>
            <person name="Barry K.W."/>
            <person name="Cichocki N."/>
            <person name="Veneault-Fourrey C."/>
            <person name="LaButti K."/>
            <person name="Lindquist E.A."/>
            <person name="Lipzen A."/>
            <person name="Lundell T."/>
            <person name="Morin E."/>
            <person name="Murat C."/>
            <person name="Riley R."/>
            <person name="Ohm R."/>
            <person name="Sun H."/>
            <person name="Tunlid A."/>
            <person name="Henrissat B."/>
            <person name="Grigoriev I.V."/>
            <person name="Hibbett D.S."/>
            <person name="Martin F."/>
        </authorList>
    </citation>
    <scope>NUCLEOTIDE SEQUENCE [LARGE SCALE GENOMIC DNA]</scope>
    <source>
        <strain evidence="2">UH-Slu-Lm8-n1</strain>
    </source>
</reference>
<dbReference type="AlphaFoldDB" id="A0A0D0AI75"/>
<sequence length="53" mass="5953">MSPNRHDAAAHQHVVCLSINKNAVEGEETDSIHRLGVGVSKDPRIRHAHERYL</sequence>
<name>A0A0D0AI75_9AGAM</name>
<gene>
    <name evidence="1" type="ORF">CY34DRAFT_809974</name>
</gene>